<reference evidence="2" key="1">
    <citation type="journal article" date="2020" name="Fungal Divers.">
        <title>Resolving the Mortierellaceae phylogeny through synthesis of multi-gene phylogenetics and phylogenomics.</title>
        <authorList>
            <person name="Vandepol N."/>
            <person name="Liber J."/>
            <person name="Desiro A."/>
            <person name="Na H."/>
            <person name="Kennedy M."/>
            <person name="Barry K."/>
            <person name="Grigoriev I.V."/>
            <person name="Miller A.N."/>
            <person name="O'Donnell K."/>
            <person name="Stajich J.E."/>
            <person name="Bonito G."/>
        </authorList>
    </citation>
    <scope>NUCLEOTIDE SEQUENCE</scope>
    <source>
        <strain evidence="2">KOD948</strain>
    </source>
</reference>
<proteinExistence type="predicted"/>
<feature type="compositionally biased region" description="Pro residues" evidence="1">
    <location>
        <begin position="1486"/>
        <end position="1495"/>
    </location>
</feature>
<organism evidence="2 3">
    <name type="scientific">Mortierella polycephala</name>
    <dbReference type="NCBI Taxonomy" id="41804"/>
    <lineage>
        <taxon>Eukaryota</taxon>
        <taxon>Fungi</taxon>
        <taxon>Fungi incertae sedis</taxon>
        <taxon>Mucoromycota</taxon>
        <taxon>Mortierellomycotina</taxon>
        <taxon>Mortierellomycetes</taxon>
        <taxon>Mortierellales</taxon>
        <taxon>Mortierellaceae</taxon>
        <taxon>Mortierella</taxon>
    </lineage>
</organism>
<comment type="caution">
    <text evidence="2">The sequence shown here is derived from an EMBL/GenBank/DDBJ whole genome shotgun (WGS) entry which is preliminary data.</text>
</comment>
<feature type="compositionally biased region" description="Low complexity" evidence="1">
    <location>
        <begin position="2272"/>
        <end position="2285"/>
    </location>
</feature>
<feature type="region of interest" description="Disordered" evidence="1">
    <location>
        <begin position="2155"/>
        <end position="2182"/>
    </location>
</feature>
<accession>A0A9P6PX42</accession>
<feature type="compositionally biased region" description="Acidic residues" evidence="1">
    <location>
        <begin position="1428"/>
        <end position="1439"/>
    </location>
</feature>
<sequence>MISNQDALEAFALNPDSRPDLVQDFIPGTREYYIFNLRHLSLQLQDPSTPVTAAALNEAKKLLQDAEKSPLLNNDSALLEQLKNQFALLSYNIDPQWLHNTLDFKPTSITQLNNPSTVDSHKGTAATQGSSGDIMEILPTVLDQTMFKTDVLIERLLSQIKNDRHYTTVPNWALPHVLAHPEAESIVLTSINPDRLKTMFDQMEILVSPKSLEIIGKADTNRMDELIARIVLRLYEEKKLDFSDKLWRFAHLTNHQLETIRRKQPNVMQNEGFVGLLEKRIIPCMFVDSAQRQKGEVHGEWLNRMLEFVDSLPAKYNRHKLCVYLMSLEFDLAKGVMDHAKFMRYIAIPRKHPWYLAYMKSLEPHLQVDLNDQRALQHWSSRVTLLSQARDDEILTEYMDHFLRVEKTTKSFLPYFDEKTFLDPKLARVMLTYGDKDVEKWSQLLASHEDLAKLKEQTILKFALDNPETFLPSDPVVFKLKVKNAKRVLVRVFEVKTLEYLQQCNGPVGQALNLDGLTPNWEHSLTFDYPPLEIRDVTTSLPELAERRGAFIMDVISNGENSSAYFTKGYLDFIERQNVAGHVFTIIDEQQQKISEDVGIWYNGYYYKTNDDGDIVIPYHAARTNLKSYIYITYKDFSVRRSFTHRQETYNMDLSWHIDRESLIAGSAAKILLRPIVKIPHANVICPVDLLEQVSLEVNLYDTSDTEVTNTVLDFKVYDADWSEYTFQVPENFSAVEFTLSAKVKAISTGEFQDLFAQKRLSIRRNFVDQKVNVLVDSRTQEVQVHGEIFTALKKTIDGYQVHVLGKNGEKRQNIPLQFQFKHPMWPQTHDVYLRSDKDGIIDLGALVDIEEVVCGTTCCIWVLLDQGRTTYPRVIHGNVGEQVQVPVGRQDVSFVRSISLFKRSPGTGNDLCVTEDMTDHARLQDNLLTIKDLTAGYYILSIGESTKIDLIIASRPQVLDRAKHPLYLPLAIADDESQHVNIQVCNWTPATRVCIVATKFLPQKSAFESMAVMKLETPWMREREELTSTTFRTGRILGEEYQYVLNRKTQSKHWAGTLLTKPSVLLAPWSVGNTTMSKQAMAEQNLANVEARSTGFGSVASAFSANGKGLGKGGAIRHRKVSEAEESPLLSFMVHPSVVMPNLIPDQATGILRVPYSAFKESSFLQIFVTDESQALQQSLTLPGLAKADFQRRDLRFKSPLDTQKHYIGERTGIQLDPIMASARTEQVEQGGSETKEPHSITLASNGSSSSAVRVINSVAQIHDLMMTLLEGHVHKQNLRKFGFIVHWHRFSTSTKNEKYSKWNCHELNLFLYKKDREYFDAVVVPFIKNKLIKSFIDEYLIDVSLEKYTALREFSLLTCMEKCLLAQRIPRLRPTVAQWIRARVRNTKVASDVKLFRTIMKSGTLQELESADASNTPADSRAIKSEDEDSWDDDNDNDTFEVVQKLPTPQTAGCFKSSPTPAPLACSASLFGAAPGTSAFGSAAPPPPPPPPRAGEIPRGMFGSFGSAPPPAPSTQLSSHHDARKRSAQTVQKQFKPVDLTKEMAETYYWGRQDQAIELGRKDVNAFWLDLVEWDESLRGSFLSQNFVANASTFTEAMATIALMDVAFKPKNVSISRSMDRNLVVSSLSSAVVFHSSIKELQEPPVTGTVLVTQRYFSALDEYEFDAKHGTDVRKYIRPGAEFSPLESYGAHVVLMNATPNPMKVHVEVQLPQGSISIGNHLESEQDVTLSAHDTFEYEYQFYFPEEGSFPHYPVHVSDFENIIAFAEPTVLRVRTPEPGYAEDAVNTTSWKYVLTHGAQSQVLAKMRNDSLVGMDVRLLIPRLYNDKKFLRNVTKVLRERHEFYPGIWSVSLVLKNEDELVREYVASQSIANRVGDWFTSTLLTRRPKTRHGTGVTAFHYLEYFPLINARAHKATRNATILNDRFKGQYHRFMVFLSQKPKHDIDDLLVLIIYLLAQDRILEAKEKFVALSKLVKEAGLFNSAGDDNDPTNKANFQRIQYDYLRAYLSLCVEIQTDASADLTLDLEGVQKIVERYREYPVERWNKLFKEMGQYVNEIMKSSMENEADEDPLEDDIVDVAATLEDEVSFMDEDGDSKDGQVDEDVPVAVDFKIGSDSQILIRHKGVRKVVVEYYAIDAETMFSASPLTFTEKGESETNSVANNSDTAAGGASSSSNTVNDSYRLLKPNGVDMHIIKPAGSIAASTETRSQQQQAWLLKVPILEQYQNTNAMISVSTVPPAATRTWKAYYSQTISVQCQPRTGTIRVSAKSNGQHQNQSQGQGQVVRKNGSRPIRGGYVKVYAEMKQGHNNTIFWKDGYTDLVGWFAYAVVSTGAAPLSSSLSGGNDGGLEAVKRFVVFVDGGQEGCVVKTVPVPPV</sequence>
<dbReference type="OrthoDB" id="17798at2759"/>
<feature type="compositionally biased region" description="Polar residues" evidence="1">
    <location>
        <begin position="1225"/>
        <end position="1234"/>
    </location>
</feature>
<feature type="region of interest" description="Disordered" evidence="1">
    <location>
        <begin position="1225"/>
        <end position="1247"/>
    </location>
</feature>
<feature type="region of interest" description="Disordered" evidence="1">
    <location>
        <begin position="1410"/>
        <end position="1439"/>
    </location>
</feature>
<feature type="region of interest" description="Disordered" evidence="1">
    <location>
        <begin position="2271"/>
        <end position="2293"/>
    </location>
</feature>
<feature type="compositionally biased region" description="Low complexity" evidence="1">
    <location>
        <begin position="2163"/>
        <end position="2181"/>
    </location>
</feature>
<feature type="region of interest" description="Disordered" evidence="1">
    <location>
        <begin position="1480"/>
        <end position="1535"/>
    </location>
</feature>
<dbReference type="Proteomes" id="UP000726737">
    <property type="component" value="Unassembled WGS sequence"/>
</dbReference>
<evidence type="ECO:0000256" key="1">
    <source>
        <dbReference type="SAM" id="MobiDB-lite"/>
    </source>
</evidence>
<evidence type="ECO:0000313" key="2">
    <source>
        <dbReference type="EMBL" id="KAG0253959.1"/>
    </source>
</evidence>
<keyword evidence="3" id="KW-1185">Reference proteome</keyword>
<gene>
    <name evidence="2" type="ORF">BG011_006043</name>
</gene>
<evidence type="ECO:0000313" key="3">
    <source>
        <dbReference type="Proteomes" id="UP000726737"/>
    </source>
</evidence>
<feature type="compositionally biased region" description="Low complexity" evidence="1">
    <location>
        <begin position="1496"/>
        <end position="1509"/>
    </location>
</feature>
<dbReference type="EMBL" id="JAAAJA010000428">
    <property type="protein sequence ID" value="KAG0253959.1"/>
    <property type="molecule type" value="Genomic_DNA"/>
</dbReference>
<feature type="compositionally biased region" description="Polar residues" evidence="1">
    <location>
        <begin position="1410"/>
        <end position="1420"/>
    </location>
</feature>
<name>A0A9P6PX42_9FUNG</name>
<protein>
    <submittedName>
        <fullName evidence="2">Uncharacterized protein</fullName>
    </submittedName>
</protein>